<organism evidence="12 13">
    <name type="scientific">Salinisphaera aquimarina</name>
    <dbReference type="NCBI Taxonomy" id="2094031"/>
    <lineage>
        <taxon>Bacteria</taxon>
        <taxon>Pseudomonadati</taxon>
        <taxon>Pseudomonadota</taxon>
        <taxon>Gammaproteobacteria</taxon>
        <taxon>Salinisphaerales</taxon>
        <taxon>Salinisphaeraceae</taxon>
        <taxon>Salinisphaera</taxon>
    </lineage>
</organism>
<dbReference type="Proteomes" id="UP001595462">
    <property type="component" value="Unassembled WGS sequence"/>
</dbReference>
<dbReference type="PRINTS" id="PR01004">
    <property type="entry name" value="FLGFLIJ"/>
</dbReference>
<dbReference type="PANTHER" id="PTHR38786">
    <property type="entry name" value="FLAGELLAR FLIJ PROTEIN"/>
    <property type="match status" value="1"/>
</dbReference>
<evidence type="ECO:0000256" key="7">
    <source>
        <dbReference type="ARBA" id="ARBA00022795"/>
    </source>
</evidence>
<keyword evidence="12" id="KW-0282">Flagellum</keyword>
<keyword evidence="6" id="KW-0145">Chemotaxis</keyword>
<dbReference type="Pfam" id="PF02050">
    <property type="entry name" value="FliJ"/>
    <property type="match status" value="1"/>
</dbReference>
<evidence type="ECO:0000256" key="1">
    <source>
        <dbReference type="ARBA" id="ARBA00004413"/>
    </source>
</evidence>
<dbReference type="InterPro" id="IPR018006">
    <property type="entry name" value="Flag_FliJ_proteobac"/>
</dbReference>
<keyword evidence="7" id="KW-1005">Bacterial flagellum biogenesis</keyword>
<keyword evidence="8" id="KW-0653">Protein transport</keyword>
<keyword evidence="10" id="KW-1006">Bacterial flagellum protein export</keyword>
<evidence type="ECO:0000256" key="10">
    <source>
        <dbReference type="ARBA" id="ARBA00023225"/>
    </source>
</evidence>
<keyword evidence="12" id="KW-0966">Cell projection</keyword>
<evidence type="ECO:0000256" key="5">
    <source>
        <dbReference type="ARBA" id="ARBA00022475"/>
    </source>
</evidence>
<evidence type="ECO:0000256" key="11">
    <source>
        <dbReference type="SAM" id="MobiDB-lite"/>
    </source>
</evidence>
<keyword evidence="4" id="KW-0813">Transport</keyword>
<dbReference type="InterPro" id="IPR052570">
    <property type="entry name" value="FliJ"/>
</dbReference>
<dbReference type="InterPro" id="IPR053716">
    <property type="entry name" value="Flag_assembly_chemotaxis_eff"/>
</dbReference>
<name>A0ABV7EN90_9GAMM</name>
<evidence type="ECO:0000313" key="12">
    <source>
        <dbReference type="EMBL" id="MFC3104198.1"/>
    </source>
</evidence>
<sequence>MPASKALDTLLELATDQRDAAAVALGKLNNAHQHSKQQLDALVTYREEYRRQLEASMAEGLSVASLDNYRRFLASLDAAIAHQCQSLDHSEQRVAGGKTQWQARQRRLQSYDVLATRRRDSAARAEAKSEQQTNDEYASRLGARGSR</sequence>
<keyword evidence="13" id="KW-1185">Reference proteome</keyword>
<feature type="region of interest" description="Disordered" evidence="11">
    <location>
        <begin position="112"/>
        <end position="147"/>
    </location>
</feature>
<evidence type="ECO:0000256" key="2">
    <source>
        <dbReference type="ARBA" id="ARBA00010004"/>
    </source>
</evidence>
<accession>A0ABV7EN90</accession>
<dbReference type="RefSeq" id="WP_380688949.1">
    <property type="nucleotide sequence ID" value="NZ_JBHRSS010000003.1"/>
</dbReference>
<keyword evidence="5" id="KW-1003">Cell membrane</keyword>
<feature type="compositionally biased region" description="Basic and acidic residues" evidence="11">
    <location>
        <begin position="115"/>
        <end position="129"/>
    </location>
</feature>
<evidence type="ECO:0000256" key="9">
    <source>
        <dbReference type="ARBA" id="ARBA00023136"/>
    </source>
</evidence>
<dbReference type="NCBIfam" id="TIGR02473">
    <property type="entry name" value="flagell_FliJ"/>
    <property type="match status" value="1"/>
</dbReference>
<keyword evidence="12" id="KW-0969">Cilium</keyword>
<evidence type="ECO:0000256" key="8">
    <source>
        <dbReference type="ARBA" id="ARBA00022927"/>
    </source>
</evidence>
<keyword evidence="9" id="KW-0472">Membrane</keyword>
<dbReference type="EMBL" id="JBHRSS010000003">
    <property type="protein sequence ID" value="MFC3104198.1"/>
    <property type="molecule type" value="Genomic_DNA"/>
</dbReference>
<proteinExistence type="inferred from homology"/>
<comment type="caution">
    <text evidence="12">The sequence shown here is derived from an EMBL/GenBank/DDBJ whole genome shotgun (WGS) entry which is preliminary data.</text>
</comment>
<evidence type="ECO:0000313" key="13">
    <source>
        <dbReference type="Proteomes" id="UP001595462"/>
    </source>
</evidence>
<dbReference type="InterPro" id="IPR012823">
    <property type="entry name" value="Flagell_FliJ"/>
</dbReference>
<reference evidence="13" key="1">
    <citation type="journal article" date="2019" name="Int. J. Syst. Evol. Microbiol.">
        <title>The Global Catalogue of Microorganisms (GCM) 10K type strain sequencing project: providing services to taxonomists for standard genome sequencing and annotation.</title>
        <authorList>
            <consortium name="The Broad Institute Genomics Platform"/>
            <consortium name="The Broad Institute Genome Sequencing Center for Infectious Disease"/>
            <person name="Wu L."/>
            <person name="Ma J."/>
        </authorList>
    </citation>
    <scope>NUCLEOTIDE SEQUENCE [LARGE SCALE GENOMIC DNA]</scope>
    <source>
        <strain evidence="13">KCTC 52640</strain>
    </source>
</reference>
<evidence type="ECO:0000256" key="6">
    <source>
        <dbReference type="ARBA" id="ARBA00022500"/>
    </source>
</evidence>
<evidence type="ECO:0000256" key="3">
    <source>
        <dbReference type="ARBA" id="ARBA00020392"/>
    </source>
</evidence>
<evidence type="ECO:0000256" key="4">
    <source>
        <dbReference type="ARBA" id="ARBA00022448"/>
    </source>
</evidence>
<gene>
    <name evidence="12" type="primary">fliJ</name>
    <name evidence="12" type="ORF">ACFOSU_09855</name>
</gene>
<comment type="similarity">
    <text evidence="2">Belongs to the FliJ family.</text>
</comment>
<comment type="subcellular location">
    <subcellularLocation>
        <location evidence="1">Cell membrane</location>
        <topology evidence="1">Peripheral membrane protein</topology>
        <orientation evidence="1">Cytoplasmic side</orientation>
    </subcellularLocation>
</comment>
<dbReference type="PANTHER" id="PTHR38786:SF1">
    <property type="entry name" value="FLAGELLAR FLIJ PROTEIN"/>
    <property type="match status" value="1"/>
</dbReference>
<dbReference type="Gene3D" id="1.10.287.1700">
    <property type="match status" value="1"/>
</dbReference>
<protein>
    <recommendedName>
        <fullName evidence="3">Flagellar FliJ protein</fullName>
    </recommendedName>
</protein>
<dbReference type="PIRSF" id="PIRSF019404">
    <property type="entry name" value="FliJ"/>
    <property type="match status" value="1"/>
</dbReference>